<dbReference type="Pfam" id="PF08858">
    <property type="entry name" value="IDEAL"/>
    <property type="match status" value="1"/>
</dbReference>
<dbReference type="InterPro" id="IPR014957">
    <property type="entry name" value="IDEAL_dom"/>
</dbReference>
<proteinExistence type="predicted"/>
<accession>A0ABW5RQP4</accession>
<gene>
    <name evidence="2" type="ORF">ACFSUL_08835</name>
</gene>
<dbReference type="Proteomes" id="UP001597506">
    <property type="component" value="Unassembled WGS sequence"/>
</dbReference>
<dbReference type="EMBL" id="JBHUMF010000019">
    <property type="protein sequence ID" value="MFD2680853.1"/>
    <property type="molecule type" value="Genomic_DNA"/>
</dbReference>
<keyword evidence="3" id="KW-1185">Reference proteome</keyword>
<reference evidence="3" key="1">
    <citation type="journal article" date="2019" name="Int. J. Syst. Evol. Microbiol.">
        <title>The Global Catalogue of Microorganisms (GCM) 10K type strain sequencing project: providing services to taxonomists for standard genome sequencing and annotation.</title>
        <authorList>
            <consortium name="The Broad Institute Genomics Platform"/>
            <consortium name="The Broad Institute Genome Sequencing Center for Infectious Disease"/>
            <person name="Wu L."/>
            <person name="Ma J."/>
        </authorList>
    </citation>
    <scope>NUCLEOTIDE SEQUENCE [LARGE SCALE GENOMIC DNA]</scope>
    <source>
        <strain evidence="3">KCTC 3913</strain>
    </source>
</reference>
<dbReference type="SMART" id="SM00914">
    <property type="entry name" value="IDEAL"/>
    <property type="match status" value="1"/>
</dbReference>
<organism evidence="2 3">
    <name type="scientific">Bacillus seohaeanensis</name>
    <dbReference type="NCBI Taxonomy" id="284580"/>
    <lineage>
        <taxon>Bacteria</taxon>
        <taxon>Bacillati</taxon>
        <taxon>Bacillota</taxon>
        <taxon>Bacilli</taxon>
        <taxon>Bacillales</taxon>
        <taxon>Bacillaceae</taxon>
        <taxon>Bacillus</taxon>
    </lineage>
</organism>
<evidence type="ECO:0000313" key="2">
    <source>
        <dbReference type="EMBL" id="MFD2680853.1"/>
    </source>
</evidence>
<sequence>MENFSPDTSQQQKTNTLDSLCAELMVDKALCDFRIEQIYKEIDRSLQCKDKEEFLRLTEELKGIHRA</sequence>
<comment type="caution">
    <text evidence="2">The sequence shown here is derived from an EMBL/GenBank/DDBJ whole genome shotgun (WGS) entry which is preliminary data.</text>
</comment>
<dbReference type="InterPro" id="IPR027393">
    <property type="entry name" value="Virus_scaffolding_prot_C"/>
</dbReference>
<name>A0ABW5RQP4_9BACI</name>
<dbReference type="RefSeq" id="WP_377934606.1">
    <property type="nucleotide sequence ID" value="NZ_JBHUMF010000019.1"/>
</dbReference>
<feature type="domain" description="IDEAL" evidence="1">
    <location>
        <begin position="24"/>
        <end position="61"/>
    </location>
</feature>
<evidence type="ECO:0000259" key="1">
    <source>
        <dbReference type="SMART" id="SM00914"/>
    </source>
</evidence>
<evidence type="ECO:0000313" key="3">
    <source>
        <dbReference type="Proteomes" id="UP001597506"/>
    </source>
</evidence>
<dbReference type="Gene3D" id="4.10.810.10">
    <property type="entry name" value="Virus Scaffolding Protein, Chain A"/>
    <property type="match status" value="1"/>
</dbReference>
<protein>
    <submittedName>
        <fullName evidence="2">IDEAL domain-containing protein</fullName>
    </submittedName>
</protein>